<accession>A0ACB6QLL3</accession>
<evidence type="ECO:0000313" key="1">
    <source>
        <dbReference type="EMBL" id="KAF2467762.1"/>
    </source>
</evidence>
<dbReference type="Proteomes" id="UP000799755">
    <property type="component" value="Unassembled WGS sequence"/>
</dbReference>
<organism evidence="1 2">
    <name type="scientific">Lindgomyces ingoldianus</name>
    <dbReference type="NCBI Taxonomy" id="673940"/>
    <lineage>
        <taxon>Eukaryota</taxon>
        <taxon>Fungi</taxon>
        <taxon>Dikarya</taxon>
        <taxon>Ascomycota</taxon>
        <taxon>Pezizomycotina</taxon>
        <taxon>Dothideomycetes</taxon>
        <taxon>Pleosporomycetidae</taxon>
        <taxon>Pleosporales</taxon>
        <taxon>Lindgomycetaceae</taxon>
        <taxon>Lindgomyces</taxon>
    </lineage>
</organism>
<sequence length="291" mass="31763">MAAFAALPDPLTPGLNNLLVFYNNTNSNINLVKRNIDEDAKNIYKDVPGTPKGAVGNPSSLTAIRWNNLVQVFGTDTDGFVVRLSPSPQYVSSDAIVSLDVTDPTSTGIASTTDGSKAWLYFFKRGTNKITEYDLDVKNSTGLGYSPDPLSYLSATYDTDERNRWIFFQLGQDDKDGQIQAVNLDKNKSYIIPGSVNSKAQTPIAAVYANKRFYVYSVNAKGRIMRSYSVVTDKGLQFTSVSTIEGLTVGSFSQLAVSAGDGFNYLFFGSKPDTTGAFPVIDYKDPHQSKD</sequence>
<comment type="caution">
    <text evidence="1">The sequence shown here is derived from an EMBL/GenBank/DDBJ whole genome shotgun (WGS) entry which is preliminary data.</text>
</comment>
<proteinExistence type="predicted"/>
<reference evidence="1" key="1">
    <citation type="journal article" date="2020" name="Stud. Mycol.">
        <title>101 Dothideomycetes genomes: a test case for predicting lifestyles and emergence of pathogens.</title>
        <authorList>
            <person name="Haridas S."/>
            <person name="Albert R."/>
            <person name="Binder M."/>
            <person name="Bloem J."/>
            <person name="Labutti K."/>
            <person name="Salamov A."/>
            <person name="Andreopoulos B."/>
            <person name="Baker S."/>
            <person name="Barry K."/>
            <person name="Bills G."/>
            <person name="Bluhm B."/>
            <person name="Cannon C."/>
            <person name="Castanera R."/>
            <person name="Culley D."/>
            <person name="Daum C."/>
            <person name="Ezra D."/>
            <person name="Gonzalez J."/>
            <person name="Henrissat B."/>
            <person name="Kuo A."/>
            <person name="Liang C."/>
            <person name="Lipzen A."/>
            <person name="Lutzoni F."/>
            <person name="Magnuson J."/>
            <person name="Mondo S."/>
            <person name="Nolan M."/>
            <person name="Ohm R."/>
            <person name="Pangilinan J."/>
            <person name="Park H.-J."/>
            <person name="Ramirez L."/>
            <person name="Alfaro M."/>
            <person name="Sun H."/>
            <person name="Tritt A."/>
            <person name="Yoshinaga Y."/>
            <person name="Zwiers L.-H."/>
            <person name="Turgeon B."/>
            <person name="Goodwin S."/>
            <person name="Spatafora J."/>
            <person name="Crous P."/>
            <person name="Grigoriev I."/>
        </authorList>
    </citation>
    <scope>NUCLEOTIDE SEQUENCE</scope>
    <source>
        <strain evidence="1">ATCC 200398</strain>
    </source>
</reference>
<dbReference type="EMBL" id="MU003518">
    <property type="protein sequence ID" value="KAF2467762.1"/>
    <property type="molecule type" value="Genomic_DNA"/>
</dbReference>
<gene>
    <name evidence="1" type="ORF">BDR25DRAFT_305258</name>
</gene>
<evidence type="ECO:0000313" key="2">
    <source>
        <dbReference type="Proteomes" id="UP000799755"/>
    </source>
</evidence>
<name>A0ACB6QLL3_9PLEO</name>
<keyword evidence="2" id="KW-1185">Reference proteome</keyword>
<protein>
    <submittedName>
        <fullName evidence="1">Uncharacterized protein</fullName>
    </submittedName>
</protein>